<dbReference type="InterPro" id="IPR000847">
    <property type="entry name" value="LysR_HTH_N"/>
</dbReference>
<reference evidence="5 6" key="1">
    <citation type="submission" date="2018-03" db="EMBL/GenBank/DDBJ databases">
        <title>Draft genome sequence of the first documented clinical Siccibacter turicensis isolate in Austria.</title>
        <authorList>
            <person name="Lepuschitz S."/>
            <person name="Pekard-Amenitsch S."/>
            <person name="Haunold R."/>
            <person name="Schill S."/>
            <person name="Mach R."/>
            <person name="Allerberger F."/>
            <person name="Ruppitsch W."/>
            <person name="Forsythe S.J."/>
        </authorList>
    </citation>
    <scope>NUCLEOTIDE SEQUENCE [LARGE SCALE GENOMIC DNA]</scope>
    <source>
        <strain evidence="5 6">6100069499-17</strain>
    </source>
</reference>
<dbReference type="Proteomes" id="UP000240212">
    <property type="component" value="Unassembled WGS sequence"/>
</dbReference>
<evidence type="ECO:0000313" key="5">
    <source>
        <dbReference type="EMBL" id="PSN09228.1"/>
    </source>
</evidence>
<accession>A0A2P8VQ89</accession>
<dbReference type="PROSITE" id="PS50931">
    <property type="entry name" value="HTH_LYSR"/>
    <property type="match status" value="1"/>
</dbReference>
<gene>
    <name evidence="5" type="ORF">C7G83_00270</name>
</gene>
<dbReference type="STRING" id="1388748.GCA_000463155_01860"/>
<protein>
    <submittedName>
        <fullName evidence="5">LysR family transcriptional regulator</fullName>
    </submittedName>
</protein>
<evidence type="ECO:0000313" key="6">
    <source>
        <dbReference type="Proteomes" id="UP000240212"/>
    </source>
</evidence>
<dbReference type="AlphaFoldDB" id="A0A2P8VQ89"/>
<proteinExistence type="inferred from homology"/>
<comment type="similarity">
    <text evidence="1">Belongs to the LysR transcriptional regulatory family.</text>
</comment>
<keyword evidence="6" id="KW-1185">Reference proteome</keyword>
<comment type="caution">
    <text evidence="5">The sequence shown here is derived from an EMBL/GenBank/DDBJ whole genome shotgun (WGS) entry which is preliminary data.</text>
</comment>
<sequence>MDSKILRNFLKTAQLGSLTSAAQDANVTVQALAAQLNKLEEQFGFKLLERTNKGVTLTAAGRDILPWVTDVVKSAAELQQRVAQIKQRGTPTLHIALNNTFSEPVNQALMHFLRSALSGYPVLFSSSESPENLAKLASGAADMAIVIGNTVPAGVYAVELAGMKIEVVAASASGEWNDGTALIKPMPECAYSDCLTRFVSRYKGRVATMPVLYSGSEHISVSMIKSSNSIGIISRRVALQHHFIPVPEFNDALSVYLLMKTPLLTARDIEPFYTAALPSLSV</sequence>
<dbReference type="SUPFAM" id="SSF46785">
    <property type="entry name" value="Winged helix' DNA-binding domain"/>
    <property type="match status" value="1"/>
</dbReference>
<dbReference type="GO" id="GO:0003700">
    <property type="term" value="F:DNA-binding transcription factor activity"/>
    <property type="evidence" value="ECO:0007669"/>
    <property type="project" value="InterPro"/>
</dbReference>
<dbReference type="Pfam" id="PF00126">
    <property type="entry name" value="HTH_1"/>
    <property type="match status" value="1"/>
</dbReference>
<dbReference type="InterPro" id="IPR036390">
    <property type="entry name" value="WH_DNA-bd_sf"/>
</dbReference>
<evidence type="ECO:0000256" key="2">
    <source>
        <dbReference type="ARBA" id="ARBA00023015"/>
    </source>
</evidence>
<keyword evidence="3" id="KW-0804">Transcription</keyword>
<dbReference type="Gene3D" id="1.10.10.10">
    <property type="entry name" value="Winged helix-like DNA-binding domain superfamily/Winged helix DNA-binding domain"/>
    <property type="match status" value="1"/>
</dbReference>
<dbReference type="PANTHER" id="PTHR30126:SF39">
    <property type="entry name" value="HTH-TYPE TRANSCRIPTIONAL REGULATOR CYSL"/>
    <property type="match status" value="1"/>
</dbReference>
<evidence type="ECO:0000256" key="1">
    <source>
        <dbReference type="ARBA" id="ARBA00009437"/>
    </source>
</evidence>
<dbReference type="SUPFAM" id="SSF53850">
    <property type="entry name" value="Periplasmic binding protein-like II"/>
    <property type="match status" value="1"/>
</dbReference>
<keyword evidence="2" id="KW-0805">Transcription regulation</keyword>
<dbReference type="PANTHER" id="PTHR30126">
    <property type="entry name" value="HTH-TYPE TRANSCRIPTIONAL REGULATOR"/>
    <property type="match status" value="1"/>
</dbReference>
<dbReference type="EMBL" id="PYEP01000001">
    <property type="protein sequence ID" value="PSN09228.1"/>
    <property type="molecule type" value="Genomic_DNA"/>
</dbReference>
<dbReference type="GO" id="GO:0000976">
    <property type="term" value="F:transcription cis-regulatory region binding"/>
    <property type="evidence" value="ECO:0007669"/>
    <property type="project" value="TreeGrafter"/>
</dbReference>
<name>A0A2P8VQ89_9ENTR</name>
<dbReference type="RefSeq" id="WP_106875820.1">
    <property type="nucleotide sequence ID" value="NZ_PYEP01000001.1"/>
</dbReference>
<evidence type="ECO:0000259" key="4">
    <source>
        <dbReference type="PROSITE" id="PS50931"/>
    </source>
</evidence>
<evidence type="ECO:0000256" key="3">
    <source>
        <dbReference type="ARBA" id="ARBA00023163"/>
    </source>
</evidence>
<feature type="domain" description="HTH lysR-type" evidence="4">
    <location>
        <begin position="1"/>
        <end position="58"/>
    </location>
</feature>
<dbReference type="OrthoDB" id="5723059at2"/>
<organism evidence="5 6">
    <name type="scientific">Siccibacter turicensis</name>
    <dbReference type="NCBI Taxonomy" id="357233"/>
    <lineage>
        <taxon>Bacteria</taxon>
        <taxon>Pseudomonadati</taxon>
        <taxon>Pseudomonadota</taxon>
        <taxon>Gammaproteobacteria</taxon>
        <taxon>Enterobacterales</taxon>
        <taxon>Enterobacteriaceae</taxon>
        <taxon>Siccibacter</taxon>
    </lineage>
</organism>
<dbReference type="InterPro" id="IPR036388">
    <property type="entry name" value="WH-like_DNA-bd_sf"/>
</dbReference>